<evidence type="ECO:0000256" key="1">
    <source>
        <dbReference type="SAM" id="MobiDB-lite"/>
    </source>
</evidence>
<proteinExistence type="predicted"/>
<sequence>MTKFLLTTAGVASVLTLLSGGRRYQQRPFPNDGAYLRALADVHDYCSDDFMRLCTSQGTEMEEEPADEGLVAPVRRLATLLIDVRAVDADAEAHGPSRHAAPLRLGRGRDMCLRAHYDELSTECKAAVALVDDAAEAMPHHGMCPFMMSLFFGALIGMVFLVRKVRAKKQIMKKILEAIRADTQLQALVEAKAGVSVPAPCNCKCGLHFRAAVFALLLSMFVGAPLVMVVSLIGCCCCKCWKCCRGGCCAPKPDAAPEDYAALSDTEKQQPSSLLAASRDEK</sequence>
<keyword evidence="2" id="KW-0472">Membrane</keyword>
<dbReference type="Proteomes" id="UP000789595">
    <property type="component" value="Unassembled WGS sequence"/>
</dbReference>
<feature type="transmembrane region" description="Helical" evidence="2">
    <location>
        <begin position="146"/>
        <end position="165"/>
    </location>
</feature>
<protein>
    <submittedName>
        <fullName evidence="4">Uncharacterized protein</fullName>
    </submittedName>
</protein>
<evidence type="ECO:0000313" key="4">
    <source>
        <dbReference type="EMBL" id="CAH0369933.1"/>
    </source>
</evidence>
<feature type="transmembrane region" description="Helical" evidence="2">
    <location>
        <begin position="212"/>
        <end position="234"/>
    </location>
</feature>
<dbReference type="EMBL" id="CAKKNE010000002">
    <property type="protein sequence ID" value="CAH0369933.1"/>
    <property type="molecule type" value="Genomic_DNA"/>
</dbReference>
<gene>
    <name evidence="4" type="ORF">PECAL_2P30780</name>
</gene>
<name>A0A8J2SGU7_9STRA</name>
<evidence type="ECO:0000313" key="5">
    <source>
        <dbReference type="Proteomes" id="UP000789595"/>
    </source>
</evidence>
<keyword evidence="5" id="KW-1185">Reference proteome</keyword>
<feature type="chain" id="PRO_5035285642" evidence="3">
    <location>
        <begin position="21"/>
        <end position="282"/>
    </location>
</feature>
<feature type="region of interest" description="Disordered" evidence="1">
    <location>
        <begin position="260"/>
        <end position="282"/>
    </location>
</feature>
<organism evidence="4 5">
    <name type="scientific">Pelagomonas calceolata</name>
    <dbReference type="NCBI Taxonomy" id="35677"/>
    <lineage>
        <taxon>Eukaryota</taxon>
        <taxon>Sar</taxon>
        <taxon>Stramenopiles</taxon>
        <taxon>Ochrophyta</taxon>
        <taxon>Pelagophyceae</taxon>
        <taxon>Pelagomonadales</taxon>
        <taxon>Pelagomonadaceae</taxon>
        <taxon>Pelagomonas</taxon>
    </lineage>
</organism>
<feature type="signal peptide" evidence="3">
    <location>
        <begin position="1"/>
        <end position="20"/>
    </location>
</feature>
<keyword evidence="2" id="KW-1133">Transmembrane helix</keyword>
<comment type="caution">
    <text evidence="4">The sequence shown here is derived from an EMBL/GenBank/DDBJ whole genome shotgun (WGS) entry which is preliminary data.</text>
</comment>
<dbReference type="AlphaFoldDB" id="A0A8J2SGU7"/>
<keyword evidence="3" id="KW-0732">Signal</keyword>
<keyword evidence="2" id="KW-0812">Transmembrane</keyword>
<reference evidence="4" key="1">
    <citation type="submission" date="2021-11" db="EMBL/GenBank/DDBJ databases">
        <authorList>
            <consortium name="Genoscope - CEA"/>
            <person name="William W."/>
        </authorList>
    </citation>
    <scope>NUCLEOTIDE SEQUENCE</scope>
</reference>
<evidence type="ECO:0000256" key="3">
    <source>
        <dbReference type="SAM" id="SignalP"/>
    </source>
</evidence>
<evidence type="ECO:0000256" key="2">
    <source>
        <dbReference type="SAM" id="Phobius"/>
    </source>
</evidence>
<accession>A0A8J2SGU7</accession>